<dbReference type="EMBL" id="BMNG01000004">
    <property type="protein sequence ID" value="GGO41443.1"/>
    <property type="molecule type" value="Genomic_DNA"/>
</dbReference>
<keyword evidence="4 7" id="KW-0648">Protein biosynthesis</keyword>
<reference evidence="11" key="1">
    <citation type="journal article" date="2019" name="Int. J. Syst. Evol. Microbiol.">
        <title>The Global Catalogue of Microorganisms (GCM) 10K type strain sequencing project: providing services to taxonomists for standard genome sequencing and annotation.</title>
        <authorList>
            <consortium name="The Broad Institute Genomics Platform"/>
            <consortium name="The Broad Institute Genome Sequencing Center for Infectious Disease"/>
            <person name="Wu L."/>
            <person name="Ma J."/>
        </authorList>
    </citation>
    <scope>NUCLEOTIDE SEQUENCE [LARGE SCALE GENOMIC DNA]</scope>
    <source>
        <strain evidence="11">CGMCC 4.7349</strain>
    </source>
</reference>
<dbReference type="PANTHER" id="PTHR45765:SF1">
    <property type="entry name" value="METHIONINE--TRNA LIGASE, CYTOPLASMIC"/>
    <property type="match status" value="1"/>
</dbReference>
<keyword evidence="3 7" id="KW-0067">ATP-binding</keyword>
<evidence type="ECO:0000256" key="3">
    <source>
        <dbReference type="ARBA" id="ARBA00022840"/>
    </source>
</evidence>
<dbReference type="SUPFAM" id="SSF52374">
    <property type="entry name" value="Nucleotidylyl transferase"/>
    <property type="match status" value="1"/>
</dbReference>
<feature type="domain" description="Methionyl/Leucyl tRNA synthetase" evidence="9">
    <location>
        <begin position="52"/>
        <end position="200"/>
    </location>
</feature>
<evidence type="ECO:0000256" key="6">
    <source>
        <dbReference type="ARBA" id="ARBA00047364"/>
    </source>
</evidence>
<feature type="region of interest" description="Disordered" evidence="8">
    <location>
        <begin position="1"/>
        <end position="22"/>
    </location>
</feature>
<evidence type="ECO:0000259" key="9">
    <source>
        <dbReference type="Pfam" id="PF09334"/>
    </source>
</evidence>
<dbReference type="Gene3D" id="2.20.28.20">
    <property type="entry name" value="Methionyl-tRNA synthetase, Zn-domain"/>
    <property type="match status" value="1"/>
</dbReference>
<evidence type="ECO:0000256" key="1">
    <source>
        <dbReference type="ARBA" id="ARBA00022598"/>
    </source>
</evidence>
<protein>
    <recommendedName>
        <fullName evidence="9">Methionyl/Leucyl tRNA synthetase domain-containing protein</fullName>
    </recommendedName>
</protein>
<accession>A0ABQ2LPT6</accession>
<evidence type="ECO:0000256" key="2">
    <source>
        <dbReference type="ARBA" id="ARBA00022741"/>
    </source>
</evidence>
<dbReference type="Gene3D" id="3.40.50.620">
    <property type="entry name" value="HUPs"/>
    <property type="match status" value="1"/>
</dbReference>
<dbReference type="InterPro" id="IPR029038">
    <property type="entry name" value="MetRS_Zn"/>
</dbReference>
<dbReference type="Pfam" id="PF09334">
    <property type="entry name" value="tRNA-synt_1g"/>
    <property type="match status" value="1"/>
</dbReference>
<keyword evidence="11" id="KW-1185">Reference proteome</keyword>
<evidence type="ECO:0000313" key="11">
    <source>
        <dbReference type="Proteomes" id="UP000656881"/>
    </source>
</evidence>
<comment type="catalytic activity">
    <reaction evidence="6">
        <text>tRNA(Met) + L-methionine + ATP = L-methionyl-tRNA(Met) + AMP + diphosphate</text>
        <dbReference type="Rhea" id="RHEA:13481"/>
        <dbReference type="Rhea" id="RHEA-COMP:9667"/>
        <dbReference type="Rhea" id="RHEA-COMP:9698"/>
        <dbReference type="ChEBI" id="CHEBI:30616"/>
        <dbReference type="ChEBI" id="CHEBI:33019"/>
        <dbReference type="ChEBI" id="CHEBI:57844"/>
        <dbReference type="ChEBI" id="CHEBI:78442"/>
        <dbReference type="ChEBI" id="CHEBI:78530"/>
        <dbReference type="ChEBI" id="CHEBI:456215"/>
        <dbReference type="EC" id="6.1.1.10"/>
    </reaction>
</comment>
<keyword evidence="2 7" id="KW-0547">Nucleotide-binding</keyword>
<dbReference type="InterPro" id="IPR014729">
    <property type="entry name" value="Rossmann-like_a/b/a_fold"/>
</dbReference>
<dbReference type="InterPro" id="IPR023458">
    <property type="entry name" value="Met-tRNA_ligase_1"/>
</dbReference>
<name>A0ABQ2LPT6_9ACTN</name>
<evidence type="ECO:0000256" key="4">
    <source>
        <dbReference type="ARBA" id="ARBA00022917"/>
    </source>
</evidence>
<evidence type="ECO:0000256" key="7">
    <source>
        <dbReference type="RuleBase" id="RU363039"/>
    </source>
</evidence>
<gene>
    <name evidence="10" type="ORF">GCM10012286_21320</name>
</gene>
<proteinExistence type="inferred from homology"/>
<evidence type="ECO:0000256" key="5">
    <source>
        <dbReference type="ARBA" id="ARBA00023146"/>
    </source>
</evidence>
<keyword evidence="5 7" id="KW-0030">Aminoacyl-tRNA synthetase</keyword>
<feature type="compositionally biased region" description="Polar residues" evidence="8">
    <location>
        <begin position="1"/>
        <end position="15"/>
    </location>
</feature>
<sequence>MSTSLSTPVERSTGTPVRRTIPHPRLWRAPSNCPDVAPGAPSEHVASPTFWISTAPLASDGELTLGQLSGPYVAADVLARFLRAEGRGVLFTGATADHSAAVEVRALRRGRSAAGVAEGFRAAIDADRRRAGIAFDRIVSSHGDRGYSRWLRTLVAWLHAQGMLAPLERPLPHCAPCARWLHGAHVTGGCPHPEVRMRRGRGRSTYSTSSARTPCAAMPWPARDWCRHARCSTGRGTAGSTGFSVPYGS</sequence>
<keyword evidence="1 7" id="KW-0436">Ligase</keyword>
<evidence type="ECO:0000256" key="8">
    <source>
        <dbReference type="SAM" id="MobiDB-lite"/>
    </source>
</evidence>
<comment type="caution">
    <text evidence="10">The sequence shown here is derived from an EMBL/GenBank/DDBJ whole genome shotgun (WGS) entry which is preliminary data.</text>
</comment>
<dbReference type="InterPro" id="IPR015413">
    <property type="entry name" value="Methionyl/Leucyl_tRNA_Synth"/>
</dbReference>
<organism evidence="10 11">
    <name type="scientific">Streptomyces lasiicapitis</name>
    <dbReference type="NCBI Taxonomy" id="1923961"/>
    <lineage>
        <taxon>Bacteria</taxon>
        <taxon>Bacillati</taxon>
        <taxon>Actinomycetota</taxon>
        <taxon>Actinomycetes</taxon>
        <taxon>Kitasatosporales</taxon>
        <taxon>Streptomycetaceae</taxon>
        <taxon>Streptomyces</taxon>
    </lineage>
</organism>
<comment type="similarity">
    <text evidence="7">Belongs to the class-I aminoacyl-tRNA synthetase family.</text>
</comment>
<evidence type="ECO:0000313" key="10">
    <source>
        <dbReference type="EMBL" id="GGO41443.1"/>
    </source>
</evidence>
<dbReference type="Proteomes" id="UP000656881">
    <property type="component" value="Unassembled WGS sequence"/>
</dbReference>
<dbReference type="PANTHER" id="PTHR45765">
    <property type="entry name" value="METHIONINE--TRNA LIGASE"/>
    <property type="match status" value="1"/>
</dbReference>
<dbReference type="RefSeq" id="WP_229696848.1">
    <property type="nucleotide sequence ID" value="NZ_BMNG01000004.1"/>
</dbReference>